<proteinExistence type="predicted"/>
<dbReference type="RefSeq" id="XP_051359621.1">
    <property type="nucleotide sequence ID" value="XM_051509323.1"/>
</dbReference>
<feature type="signal peptide" evidence="1">
    <location>
        <begin position="1"/>
        <end position="20"/>
    </location>
</feature>
<feature type="non-terminal residue" evidence="2">
    <location>
        <position position="110"/>
    </location>
</feature>
<evidence type="ECO:0000313" key="3">
    <source>
        <dbReference type="Proteomes" id="UP001055219"/>
    </source>
</evidence>
<protein>
    <submittedName>
        <fullName evidence="2">Uncharacterized protein</fullName>
    </submittedName>
</protein>
<reference evidence="2" key="1">
    <citation type="journal article" date="2021" name="J Fungi (Basel)">
        <title>Genomic and Metabolomic Analyses of the Marine Fungus Emericellopsis cladophorae: Insights into Saltwater Adaptability Mechanisms and Its Biosynthetic Potential.</title>
        <authorList>
            <person name="Goncalves M.F.M."/>
            <person name="Hilario S."/>
            <person name="Van de Peer Y."/>
            <person name="Esteves A.C."/>
            <person name="Alves A."/>
        </authorList>
    </citation>
    <scope>NUCLEOTIDE SEQUENCE</scope>
    <source>
        <strain evidence="2">MUM 19.33</strain>
    </source>
</reference>
<dbReference type="EMBL" id="JAGIXG020000059">
    <property type="protein sequence ID" value="KAI6778765.1"/>
    <property type="molecule type" value="Genomic_DNA"/>
</dbReference>
<dbReference type="Proteomes" id="UP001055219">
    <property type="component" value="Unassembled WGS sequence"/>
</dbReference>
<name>A0A9P9XVZ5_9HYPO</name>
<keyword evidence="3" id="KW-1185">Reference proteome</keyword>
<feature type="chain" id="PRO_5040430624" evidence="1">
    <location>
        <begin position="21"/>
        <end position="110"/>
    </location>
</feature>
<dbReference type="GeneID" id="75833892"/>
<evidence type="ECO:0000313" key="2">
    <source>
        <dbReference type="EMBL" id="KAI6778765.1"/>
    </source>
</evidence>
<accession>A0A9P9XVZ5</accession>
<reference evidence="2" key="2">
    <citation type="submission" date="2022-07" db="EMBL/GenBank/DDBJ databases">
        <authorList>
            <person name="Goncalves M.F.M."/>
            <person name="Hilario S."/>
            <person name="Van De Peer Y."/>
            <person name="Esteves A.C."/>
            <person name="Alves A."/>
        </authorList>
    </citation>
    <scope>NUCLEOTIDE SEQUENCE</scope>
    <source>
        <strain evidence="2">MUM 19.33</strain>
    </source>
</reference>
<sequence length="110" mass="11297">MLMNAPTAAAILAFTSRAMAAPVTGNTNVEAREAVPPPEVLAELGLNVELGDTEKRDGGILDLIANLDGKPGEKRDGGILDLIANLDGKPGEKRDGGILDLIANLDGKPG</sequence>
<gene>
    <name evidence="2" type="ORF">J7T54_007417</name>
</gene>
<keyword evidence="1" id="KW-0732">Signal</keyword>
<organism evidence="2 3">
    <name type="scientific">Emericellopsis cladophorae</name>
    <dbReference type="NCBI Taxonomy" id="2686198"/>
    <lineage>
        <taxon>Eukaryota</taxon>
        <taxon>Fungi</taxon>
        <taxon>Dikarya</taxon>
        <taxon>Ascomycota</taxon>
        <taxon>Pezizomycotina</taxon>
        <taxon>Sordariomycetes</taxon>
        <taxon>Hypocreomycetidae</taxon>
        <taxon>Hypocreales</taxon>
        <taxon>Bionectriaceae</taxon>
        <taxon>Emericellopsis</taxon>
    </lineage>
</organism>
<dbReference type="AlphaFoldDB" id="A0A9P9XVZ5"/>
<evidence type="ECO:0000256" key="1">
    <source>
        <dbReference type="SAM" id="SignalP"/>
    </source>
</evidence>
<comment type="caution">
    <text evidence="2">The sequence shown here is derived from an EMBL/GenBank/DDBJ whole genome shotgun (WGS) entry which is preliminary data.</text>
</comment>